<accession>E3NRX6</accession>
<sequence length="312" mass="35922">MSKVEFLDDYFQLHSTEMIAYSLAIDTLSIHKLRFCRPSIVVDVNNDEMLFETVAANSHSRLWISSLSTGIEKTEFSATLLTGKRATDEQMFNFNVKPVDFDNGEYTGILSVHPLLSVLINWGHAILVVNHREPFVVHPDSDLPDFATSQDIDDFHNAVVKVLSDHRKLDENYVCLYGYMYGSFVAANVIKRHPNFYKCAAFVHPILDYPYIPENEDEDDEEDQEPLDILESREITIPTFLVLPKDDDHEDYQKYRQLAAKGVQCFGHSELEDEESHDYIVKILHFFKYPYDAFPRRVDDVQSAVEEAAAKN</sequence>
<dbReference type="PANTHER" id="PTHR42776">
    <property type="entry name" value="SERINE PEPTIDASE S9 FAMILY MEMBER"/>
    <property type="match status" value="1"/>
</dbReference>
<dbReference type="Proteomes" id="UP000008281">
    <property type="component" value="Unassembled WGS sequence"/>
</dbReference>
<evidence type="ECO:0000256" key="1">
    <source>
        <dbReference type="ARBA" id="ARBA00022801"/>
    </source>
</evidence>
<dbReference type="PANTHER" id="PTHR42776:SF3">
    <property type="entry name" value="DIPEPTIDYL PEPTIDASE FOUR (IV) FAMILY"/>
    <property type="match status" value="1"/>
</dbReference>
<protein>
    <recommendedName>
        <fullName evidence="2">Peptidase S9 prolyl oligopeptidase catalytic domain-containing protein</fullName>
    </recommendedName>
</protein>
<keyword evidence="1" id="KW-0378">Hydrolase</keyword>
<evidence type="ECO:0000313" key="4">
    <source>
        <dbReference type="Proteomes" id="UP000008281"/>
    </source>
</evidence>
<organism evidence="4">
    <name type="scientific">Caenorhabditis remanei</name>
    <name type="common">Caenorhabditis vulgaris</name>
    <dbReference type="NCBI Taxonomy" id="31234"/>
    <lineage>
        <taxon>Eukaryota</taxon>
        <taxon>Metazoa</taxon>
        <taxon>Ecdysozoa</taxon>
        <taxon>Nematoda</taxon>
        <taxon>Chromadorea</taxon>
        <taxon>Rhabditida</taxon>
        <taxon>Rhabditina</taxon>
        <taxon>Rhabditomorpha</taxon>
        <taxon>Rhabditoidea</taxon>
        <taxon>Rhabditidae</taxon>
        <taxon>Peloderinae</taxon>
        <taxon>Caenorhabditis</taxon>
    </lineage>
</organism>
<feature type="domain" description="Peptidase S9 prolyl oligopeptidase catalytic" evidence="2">
    <location>
        <begin position="150"/>
        <end position="210"/>
    </location>
</feature>
<dbReference type="SUPFAM" id="SSF53474">
    <property type="entry name" value="alpha/beta-Hydrolases"/>
    <property type="match status" value="1"/>
</dbReference>
<dbReference type="EMBL" id="DS269828">
    <property type="protein sequence ID" value="EFO89089.1"/>
    <property type="molecule type" value="Genomic_DNA"/>
</dbReference>
<dbReference type="HOGENOM" id="CLU_892090_0_0_1"/>
<dbReference type="eggNOG" id="KOG2100">
    <property type="taxonomic scope" value="Eukaryota"/>
</dbReference>
<dbReference type="Gene3D" id="3.40.50.1820">
    <property type="entry name" value="alpha/beta hydrolase"/>
    <property type="match status" value="1"/>
</dbReference>
<dbReference type="GO" id="GO:0006508">
    <property type="term" value="P:proteolysis"/>
    <property type="evidence" value="ECO:0007669"/>
    <property type="project" value="InterPro"/>
</dbReference>
<dbReference type="GO" id="GO:0004252">
    <property type="term" value="F:serine-type endopeptidase activity"/>
    <property type="evidence" value="ECO:0007669"/>
    <property type="project" value="TreeGrafter"/>
</dbReference>
<proteinExistence type="predicted"/>
<dbReference type="AlphaFoldDB" id="E3NRX6"/>
<dbReference type="OrthoDB" id="5868991at2759"/>
<dbReference type="STRING" id="31234.E3NRX6"/>
<dbReference type="InterPro" id="IPR001375">
    <property type="entry name" value="Peptidase_S9_cat"/>
</dbReference>
<reference evidence="3" key="1">
    <citation type="submission" date="2007-07" db="EMBL/GenBank/DDBJ databases">
        <title>PCAP assembly of the Caenorhabditis remanei genome.</title>
        <authorList>
            <consortium name="The Caenorhabditis remanei Sequencing Consortium"/>
            <person name="Wilson R.K."/>
        </authorList>
    </citation>
    <scope>NUCLEOTIDE SEQUENCE [LARGE SCALE GENOMIC DNA]</scope>
    <source>
        <strain evidence="3">PB4641</strain>
    </source>
</reference>
<evidence type="ECO:0000313" key="3">
    <source>
        <dbReference type="EMBL" id="EFO89089.1"/>
    </source>
</evidence>
<evidence type="ECO:0000259" key="2">
    <source>
        <dbReference type="Pfam" id="PF00326"/>
    </source>
</evidence>
<dbReference type="InterPro" id="IPR029058">
    <property type="entry name" value="AB_hydrolase_fold"/>
</dbReference>
<dbReference type="InParanoid" id="E3NRX6"/>
<keyword evidence="4" id="KW-1185">Reference proteome</keyword>
<name>E3NRX6_CAERE</name>
<gene>
    <name evidence="3" type="ORF">CRE_15832</name>
</gene>
<dbReference type="Pfam" id="PF00326">
    <property type="entry name" value="Peptidase_S9"/>
    <property type="match status" value="1"/>
</dbReference>